<dbReference type="CDD" id="cd06174">
    <property type="entry name" value="MFS"/>
    <property type="match status" value="1"/>
</dbReference>
<evidence type="ECO:0000256" key="5">
    <source>
        <dbReference type="ARBA" id="ARBA00022989"/>
    </source>
</evidence>
<evidence type="ECO:0000256" key="4">
    <source>
        <dbReference type="ARBA" id="ARBA00022692"/>
    </source>
</evidence>
<evidence type="ECO:0000256" key="6">
    <source>
        <dbReference type="ARBA" id="ARBA00023136"/>
    </source>
</evidence>
<dbReference type="PROSITE" id="PS50850">
    <property type="entry name" value="MFS"/>
    <property type="match status" value="1"/>
</dbReference>
<dbReference type="SUPFAM" id="SSF103473">
    <property type="entry name" value="MFS general substrate transporter"/>
    <property type="match status" value="1"/>
</dbReference>
<feature type="transmembrane region" description="Helical" evidence="7">
    <location>
        <begin position="321"/>
        <end position="341"/>
    </location>
</feature>
<feature type="transmembrane region" description="Helical" evidence="7">
    <location>
        <begin position="67"/>
        <end position="86"/>
    </location>
</feature>
<keyword evidence="2" id="KW-0813">Transport</keyword>
<dbReference type="GO" id="GO:0022857">
    <property type="term" value="F:transmembrane transporter activity"/>
    <property type="evidence" value="ECO:0007669"/>
    <property type="project" value="InterPro"/>
</dbReference>
<feature type="transmembrane region" description="Helical" evidence="7">
    <location>
        <begin position="126"/>
        <end position="151"/>
    </location>
</feature>
<feature type="transmembrane region" description="Helical" evidence="7">
    <location>
        <begin position="92"/>
        <end position="114"/>
    </location>
</feature>
<accession>A0A7C4GGN9</accession>
<gene>
    <name evidence="9" type="ORF">ENT77_07660</name>
</gene>
<keyword evidence="6 7" id="KW-0472">Membrane</keyword>
<feature type="transmembrane region" description="Helical" evidence="7">
    <location>
        <begin position="157"/>
        <end position="177"/>
    </location>
</feature>
<feature type="transmembrane region" description="Helical" evidence="7">
    <location>
        <begin position="293"/>
        <end position="314"/>
    </location>
</feature>
<evidence type="ECO:0000256" key="3">
    <source>
        <dbReference type="ARBA" id="ARBA00022475"/>
    </source>
</evidence>
<dbReference type="AlphaFoldDB" id="A0A7C4GGN9"/>
<dbReference type="EMBL" id="DSZY01000035">
    <property type="protein sequence ID" value="HGU41056.1"/>
    <property type="molecule type" value="Genomic_DNA"/>
</dbReference>
<dbReference type="InterPro" id="IPR011701">
    <property type="entry name" value="MFS"/>
</dbReference>
<evidence type="ECO:0000256" key="7">
    <source>
        <dbReference type="SAM" id="Phobius"/>
    </source>
</evidence>
<feature type="transmembrane region" description="Helical" evidence="7">
    <location>
        <begin position="262"/>
        <end position="281"/>
    </location>
</feature>
<reference evidence="9" key="1">
    <citation type="journal article" date="2020" name="mSystems">
        <title>Genome- and Community-Level Interaction Insights into Carbon Utilization and Element Cycling Functions of Hydrothermarchaeota in Hydrothermal Sediment.</title>
        <authorList>
            <person name="Zhou Z."/>
            <person name="Liu Y."/>
            <person name="Xu W."/>
            <person name="Pan J."/>
            <person name="Luo Z.H."/>
            <person name="Li M."/>
        </authorList>
    </citation>
    <scope>NUCLEOTIDE SEQUENCE [LARGE SCALE GENOMIC DNA]</scope>
    <source>
        <strain evidence="9">SpSt-609</strain>
    </source>
</reference>
<evidence type="ECO:0000259" key="8">
    <source>
        <dbReference type="PROSITE" id="PS50850"/>
    </source>
</evidence>
<feature type="transmembrane region" description="Helical" evidence="7">
    <location>
        <begin position="42"/>
        <end position="60"/>
    </location>
</feature>
<dbReference type="Gene3D" id="1.20.1250.20">
    <property type="entry name" value="MFS general substrate transporter like domains"/>
    <property type="match status" value="1"/>
</dbReference>
<dbReference type="GO" id="GO:0005886">
    <property type="term" value="C:plasma membrane"/>
    <property type="evidence" value="ECO:0007669"/>
    <property type="project" value="UniProtKB-SubCell"/>
</dbReference>
<keyword evidence="5 7" id="KW-1133">Transmembrane helix</keyword>
<feature type="transmembrane region" description="Helical" evidence="7">
    <location>
        <begin position="228"/>
        <end position="250"/>
    </location>
</feature>
<evidence type="ECO:0000256" key="1">
    <source>
        <dbReference type="ARBA" id="ARBA00004651"/>
    </source>
</evidence>
<name>A0A7C4GGN9_9BACT</name>
<comment type="caution">
    <text evidence="9">The sequence shown here is derived from an EMBL/GenBank/DDBJ whole genome shotgun (WGS) entry which is preliminary data.</text>
</comment>
<feature type="transmembrane region" description="Helical" evidence="7">
    <location>
        <begin position="361"/>
        <end position="380"/>
    </location>
</feature>
<evidence type="ECO:0000256" key="2">
    <source>
        <dbReference type="ARBA" id="ARBA00022448"/>
    </source>
</evidence>
<dbReference type="InterPro" id="IPR036259">
    <property type="entry name" value="MFS_trans_sf"/>
</dbReference>
<dbReference type="Pfam" id="PF07690">
    <property type="entry name" value="MFS_1"/>
    <property type="match status" value="1"/>
</dbReference>
<dbReference type="InterPro" id="IPR020846">
    <property type="entry name" value="MFS_dom"/>
</dbReference>
<keyword evidence="4 7" id="KW-0812">Transmembrane</keyword>
<proteinExistence type="predicted"/>
<dbReference type="InterPro" id="IPR050171">
    <property type="entry name" value="MFS_Transporters"/>
</dbReference>
<evidence type="ECO:0000313" key="9">
    <source>
        <dbReference type="EMBL" id="HGU41056.1"/>
    </source>
</evidence>
<feature type="transmembrane region" description="Helical" evidence="7">
    <location>
        <begin position="197"/>
        <end position="222"/>
    </location>
</feature>
<keyword evidence="3" id="KW-1003">Cell membrane</keyword>
<protein>
    <submittedName>
        <fullName evidence="9">MFS transporter</fullName>
    </submittedName>
</protein>
<sequence length="438" mass="48917">MSVLWINVYTFLIGVARSSYSVLYNLFLRSQGFDNVVVGRATFYYSWGLAFGGLFFSSLSDRIGRKNTIILTIPLFSLLGFLRLLANTPILIVMLSLLFGFFDTSIILPTISVIESSDDRKRLRNSNINFAIVMLTGVLGYFGAGLLAPWLGYFRSLTLSMLFALASVIPVLLLPNLKRASRLERILELNLGQIVMLAYYTVSGALVSFAAGIFINFGNVIFYDIFSFSPTAISAILAVSQLSTAATSLFSHKLTEKVGYKLSLFSLYGAVTLLIYTLPILMSNSIAFSFGYILRFVLLNISTPMYMVFCLTYLPRNYVATFSGLSYFINNTMRAYSAYTFSKLSVSGWTDYSQLFLTTGHYYLLNTVATLATFAMLTLLSSKGLDKKVLIKLEQKGDFSGRKYLGSSGHVVGRLHSFRTAKKRDSKRHSGVHIHHRY</sequence>
<dbReference type="PANTHER" id="PTHR23517">
    <property type="entry name" value="RESISTANCE PROTEIN MDTM, PUTATIVE-RELATED-RELATED"/>
    <property type="match status" value="1"/>
</dbReference>
<feature type="domain" description="Major facilitator superfamily (MFS) profile" evidence="8">
    <location>
        <begin position="2"/>
        <end position="384"/>
    </location>
</feature>
<organism evidence="9">
    <name type="scientific">Fervidobacterium thailandense</name>
    <dbReference type="NCBI Taxonomy" id="1008305"/>
    <lineage>
        <taxon>Bacteria</taxon>
        <taxon>Thermotogati</taxon>
        <taxon>Thermotogota</taxon>
        <taxon>Thermotogae</taxon>
        <taxon>Thermotogales</taxon>
        <taxon>Fervidobacteriaceae</taxon>
        <taxon>Fervidobacterium</taxon>
    </lineage>
</organism>
<comment type="subcellular location">
    <subcellularLocation>
        <location evidence="1">Cell membrane</location>
        <topology evidence="1">Multi-pass membrane protein</topology>
    </subcellularLocation>
</comment>